<dbReference type="AlphaFoldDB" id="A0A1C7MMF0"/>
<accession>A0A1C7MMF0</accession>
<evidence type="ECO:0000313" key="1">
    <source>
        <dbReference type="EMBL" id="OBZ78008.1"/>
    </source>
</evidence>
<organism evidence="1 2">
    <name type="scientific">Grifola frondosa</name>
    <name type="common">Maitake</name>
    <name type="synonym">Polyporus frondosus</name>
    <dbReference type="NCBI Taxonomy" id="5627"/>
    <lineage>
        <taxon>Eukaryota</taxon>
        <taxon>Fungi</taxon>
        <taxon>Dikarya</taxon>
        <taxon>Basidiomycota</taxon>
        <taxon>Agaricomycotina</taxon>
        <taxon>Agaricomycetes</taxon>
        <taxon>Polyporales</taxon>
        <taxon>Grifolaceae</taxon>
        <taxon>Grifola</taxon>
    </lineage>
</organism>
<keyword evidence="2" id="KW-1185">Reference proteome</keyword>
<proteinExistence type="predicted"/>
<evidence type="ECO:0000313" key="2">
    <source>
        <dbReference type="Proteomes" id="UP000092993"/>
    </source>
</evidence>
<name>A0A1C7MMF0_GRIFR</name>
<dbReference type="Proteomes" id="UP000092993">
    <property type="component" value="Unassembled WGS sequence"/>
</dbReference>
<dbReference type="EMBL" id="LUGG01000002">
    <property type="protein sequence ID" value="OBZ78008.1"/>
    <property type="molecule type" value="Genomic_DNA"/>
</dbReference>
<reference evidence="1 2" key="1">
    <citation type="submission" date="2016-03" db="EMBL/GenBank/DDBJ databases">
        <title>Whole genome sequencing of Grifola frondosa 9006-11.</title>
        <authorList>
            <person name="Min B."/>
            <person name="Park H."/>
            <person name="Kim J.-G."/>
            <person name="Cho H."/>
            <person name="Oh Y.-L."/>
            <person name="Kong W.-S."/>
            <person name="Choi I.-G."/>
        </authorList>
    </citation>
    <scope>NUCLEOTIDE SEQUENCE [LARGE SCALE GENOMIC DNA]</scope>
    <source>
        <strain evidence="1 2">9006-11</strain>
    </source>
</reference>
<gene>
    <name evidence="1" type="ORF">A0H81_01651</name>
</gene>
<sequence>MQCENDVTARVNSSDSARSLRAETSWGLVVYDVDMFFCGRAASPRGRYSVLRCKVAGSSACPELTGFEASKSCLGLQHRNNGYFSVCLCF</sequence>
<protein>
    <submittedName>
        <fullName evidence="1">Uncharacterized protein</fullName>
    </submittedName>
</protein>
<comment type="caution">
    <text evidence="1">The sequence shown here is derived from an EMBL/GenBank/DDBJ whole genome shotgun (WGS) entry which is preliminary data.</text>
</comment>